<feature type="transmembrane region" description="Helical" evidence="1">
    <location>
        <begin position="49"/>
        <end position="70"/>
    </location>
</feature>
<keyword evidence="1" id="KW-0812">Transmembrane</keyword>
<dbReference type="InParanoid" id="K5WEL4"/>
<gene>
    <name evidence="2" type="ORF">PHACADRAFT_266251</name>
</gene>
<dbReference type="OrthoDB" id="3268450at2759"/>
<dbReference type="KEGG" id="pco:PHACADRAFT_266251"/>
<dbReference type="EMBL" id="JH930875">
    <property type="protein sequence ID" value="EKM48617.1"/>
    <property type="molecule type" value="Genomic_DNA"/>
</dbReference>
<evidence type="ECO:0000313" key="3">
    <source>
        <dbReference type="Proteomes" id="UP000008370"/>
    </source>
</evidence>
<organism evidence="2 3">
    <name type="scientific">Phanerochaete carnosa (strain HHB-10118-sp)</name>
    <name type="common">White-rot fungus</name>
    <name type="synonym">Peniophora carnosa</name>
    <dbReference type="NCBI Taxonomy" id="650164"/>
    <lineage>
        <taxon>Eukaryota</taxon>
        <taxon>Fungi</taxon>
        <taxon>Dikarya</taxon>
        <taxon>Basidiomycota</taxon>
        <taxon>Agaricomycotina</taxon>
        <taxon>Agaricomycetes</taxon>
        <taxon>Polyporales</taxon>
        <taxon>Phanerochaetaceae</taxon>
        <taxon>Phanerochaete</taxon>
    </lineage>
</organism>
<sequence>PLAETQLPPPVTSRHEHSSPAVTWYRTIVLTSTICFGTWKMVATIQNAAAASIALDYLTGVVLAAALYVLGECKNLPSLRWLFCHNVISDVRCLPIYGVRAVVTSEYTSLLLHRSPPVTTPRSARRVFNRRLRPSAAGILVTVLHTRCEGREMAFSEAGTTSGLSILTLEPFPELPAEIVNMIIRIAIETFVEEYVEQSLAAPLYSEDGWDEISFKQQNPVVPLLEVNYWVREATLSFTAIVLSIPAVHNSHLSSLSVRPWTRIEQIRSLGRTTVESGTWREALDELAPSPLAHAYAALYIAQRKADLAICLCKELVELEDDMECALLVPSGEVVAECPMLRFCQTSRFCQDHIDEVNFLVDVAKQASLQFPSMKLLSVLCELDIVPGSISARARTASLSLHTSDSQKAVVLDHLILHIRGSRGDEDILLRSLTALRAFMTEIGKSVISGLDTITSTSPWHYLDGNIRDKLRQSLLNFMEYKLPDIDDLSVLELHSAAITGASDLLESFHPYTWD</sequence>
<dbReference type="Proteomes" id="UP000008370">
    <property type="component" value="Unassembled WGS sequence"/>
</dbReference>
<feature type="transmembrane region" description="Helical" evidence="1">
    <location>
        <begin position="23"/>
        <end position="42"/>
    </location>
</feature>
<accession>K5WEL4</accession>
<dbReference type="HOGENOM" id="CLU_529550_0_0_1"/>
<keyword evidence="1" id="KW-1133">Transmembrane helix</keyword>
<reference evidence="2 3" key="1">
    <citation type="journal article" date="2012" name="BMC Genomics">
        <title>Comparative genomics of the white-rot fungi, Phanerochaete carnosa and P. chrysosporium, to elucidate the genetic basis of the distinct wood types they colonize.</title>
        <authorList>
            <person name="Suzuki H."/>
            <person name="MacDonald J."/>
            <person name="Syed K."/>
            <person name="Salamov A."/>
            <person name="Hori C."/>
            <person name="Aerts A."/>
            <person name="Henrissat B."/>
            <person name="Wiebenga A."/>
            <person name="vanKuyk P.A."/>
            <person name="Barry K."/>
            <person name="Lindquist E."/>
            <person name="LaButti K."/>
            <person name="Lapidus A."/>
            <person name="Lucas S."/>
            <person name="Coutinho P."/>
            <person name="Gong Y."/>
            <person name="Samejima M."/>
            <person name="Mahadevan R."/>
            <person name="Abou-Zaid M."/>
            <person name="de Vries R.P."/>
            <person name="Igarashi K."/>
            <person name="Yadav J.S."/>
            <person name="Grigoriev I.V."/>
            <person name="Master E.R."/>
        </authorList>
    </citation>
    <scope>NUCLEOTIDE SEQUENCE [LARGE SCALE GENOMIC DNA]</scope>
    <source>
        <strain evidence="2 3">HHB-10118-sp</strain>
    </source>
</reference>
<dbReference type="AlphaFoldDB" id="K5WEL4"/>
<name>K5WEL4_PHACS</name>
<proteinExistence type="predicted"/>
<keyword evidence="1" id="KW-0472">Membrane</keyword>
<dbReference type="RefSeq" id="XP_007402831.1">
    <property type="nucleotide sequence ID" value="XM_007402769.1"/>
</dbReference>
<evidence type="ECO:0000256" key="1">
    <source>
        <dbReference type="SAM" id="Phobius"/>
    </source>
</evidence>
<dbReference type="GeneID" id="18919346"/>
<keyword evidence="3" id="KW-1185">Reference proteome</keyword>
<feature type="non-terminal residue" evidence="2">
    <location>
        <position position="1"/>
    </location>
</feature>
<evidence type="ECO:0000313" key="2">
    <source>
        <dbReference type="EMBL" id="EKM48617.1"/>
    </source>
</evidence>
<protein>
    <submittedName>
        <fullName evidence="2">Uncharacterized protein</fullName>
    </submittedName>
</protein>